<evidence type="ECO:0000256" key="4">
    <source>
        <dbReference type="ARBA" id="ARBA00023002"/>
    </source>
</evidence>
<evidence type="ECO:0000259" key="9">
    <source>
        <dbReference type="Pfam" id="PF08125"/>
    </source>
</evidence>
<dbReference type="InterPro" id="IPR036291">
    <property type="entry name" value="NAD(P)-bd_dom_sf"/>
</dbReference>
<dbReference type="EMBL" id="CP007806">
    <property type="protein sequence ID" value="AIG25378.1"/>
    <property type="molecule type" value="Genomic_DNA"/>
</dbReference>
<dbReference type="InterPro" id="IPR008927">
    <property type="entry name" value="6-PGluconate_DH-like_C_sf"/>
</dbReference>
<organism evidence="10 11">
    <name type="scientific">Brevibacillus laterosporus LMG 15441</name>
    <dbReference type="NCBI Taxonomy" id="1042163"/>
    <lineage>
        <taxon>Bacteria</taxon>
        <taxon>Bacillati</taxon>
        <taxon>Bacillota</taxon>
        <taxon>Bacilli</taxon>
        <taxon>Bacillales</taxon>
        <taxon>Paenibacillaceae</taxon>
        <taxon>Brevibacillus</taxon>
    </lineage>
</organism>
<feature type="domain" description="Mannitol dehydrogenase N-terminal" evidence="8">
    <location>
        <begin position="1"/>
        <end position="193"/>
    </location>
</feature>
<dbReference type="EC" id="1.1.1.17" evidence="2 7"/>
<dbReference type="NCBIfam" id="NF002647">
    <property type="entry name" value="PRK02318.1-3"/>
    <property type="match status" value="1"/>
</dbReference>
<comment type="similarity">
    <text evidence="1 7">Belongs to the mannitol dehydrogenase family.</text>
</comment>
<evidence type="ECO:0000256" key="3">
    <source>
        <dbReference type="ARBA" id="ARBA00016219"/>
    </source>
</evidence>
<evidence type="ECO:0000256" key="1">
    <source>
        <dbReference type="ARBA" id="ARBA00006541"/>
    </source>
</evidence>
<evidence type="ECO:0000259" key="8">
    <source>
        <dbReference type="Pfam" id="PF01232"/>
    </source>
</evidence>
<evidence type="ECO:0000256" key="7">
    <source>
        <dbReference type="HAMAP-Rule" id="MF_00196"/>
    </source>
</evidence>
<dbReference type="Gene3D" id="1.10.1040.10">
    <property type="entry name" value="N-(1-d-carboxylethyl)-l-norvaline Dehydrogenase, domain 2"/>
    <property type="match status" value="1"/>
</dbReference>
<dbReference type="Pfam" id="PF08125">
    <property type="entry name" value="Mannitol_dh_C"/>
    <property type="match status" value="1"/>
</dbReference>
<evidence type="ECO:0000256" key="2">
    <source>
        <dbReference type="ARBA" id="ARBA00012939"/>
    </source>
</evidence>
<name>A0A075R2E4_BRELA</name>
<evidence type="ECO:0000256" key="5">
    <source>
        <dbReference type="ARBA" id="ARBA00023027"/>
    </source>
</evidence>
<dbReference type="PANTHER" id="PTHR30524">
    <property type="entry name" value="MANNITOL-1-PHOSPHATE 5-DEHYDROGENASE"/>
    <property type="match status" value="1"/>
</dbReference>
<dbReference type="HOGENOM" id="CLU_036089_2_0_9"/>
<evidence type="ECO:0000256" key="6">
    <source>
        <dbReference type="ARBA" id="ARBA00048615"/>
    </source>
</evidence>
<dbReference type="InterPro" id="IPR013118">
    <property type="entry name" value="Mannitol_DH_C"/>
</dbReference>
<gene>
    <name evidence="7" type="primary">mtlD</name>
    <name evidence="10" type="ORF">BRLA_c010380</name>
</gene>
<proteinExistence type="inferred from homology"/>
<dbReference type="InterPro" id="IPR013131">
    <property type="entry name" value="Mannitol_DH_N"/>
</dbReference>
<protein>
    <recommendedName>
        <fullName evidence="3 7">Mannitol-1-phosphate 5-dehydrogenase</fullName>
        <ecNumber evidence="2 7">1.1.1.17</ecNumber>
    </recommendedName>
</protein>
<dbReference type="GO" id="GO:0008926">
    <property type="term" value="F:mannitol-1-phosphate 5-dehydrogenase activity"/>
    <property type="evidence" value="ECO:0007669"/>
    <property type="project" value="UniProtKB-UniRule"/>
</dbReference>
<dbReference type="SUPFAM" id="SSF51735">
    <property type="entry name" value="NAD(P)-binding Rossmann-fold domains"/>
    <property type="match status" value="1"/>
</dbReference>
<dbReference type="NCBIfam" id="NF002646">
    <property type="entry name" value="PRK02318.1-2"/>
    <property type="match status" value="1"/>
</dbReference>
<reference evidence="10 11" key="1">
    <citation type="journal article" date="2011" name="J. Bacteriol.">
        <title>Genome sequence of Brevibacillus laterosporus LMG 15441, a pathogen of invertebrates.</title>
        <authorList>
            <person name="Djukic M."/>
            <person name="Poehlein A."/>
            <person name="Thurmer A."/>
            <person name="Daniel R."/>
        </authorList>
    </citation>
    <scope>NUCLEOTIDE SEQUENCE [LARGE SCALE GENOMIC DNA]</scope>
    <source>
        <strain evidence="10 11">LMG 15441</strain>
    </source>
</reference>
<accession>A0A075R2E4</accession>
<sequence length="382" mass="43389">MRAIHFGAGNIGRGFIGLLLEQAGFEVCFVDVNEELVKEINQRKSYTVQIAEEETQEFTVQHVSALHGADEQAVVQAIATADLVTTAVGPHILPYISQSIAWGMKERMNQISEPLNIIACENAIGGSTLLKQYVYSHLHESEQARADQQFGFPDSAVDRIVPMQKNDDQLMVMVEAYFEWVIDQSQAKGKLPESSDIMYVDNLEPYIERKLYTVNTGHATAAYLGYLKGYSYIEEAMKDPQIRQLTEETLQETGNVLQKKYGFQATEHAAYISKILRRFENKHLQDEVTRIARSPIRKLGCNDRFINPARQALFYQMEPKALCLGIAAALSFDYKQDSEAVELQNSIRQQGLKETIMKYCELPEESPLIEWILEKHEILQKS</sequence>
<dbReference type="NCBIfam" id="NF002652">
    <property type="entry name" value="PRK02318.2-5"/>
    <property type="match status" value="1"/>
</dbReference>
<comment type="catalytic activity">
    <reaction evidence="6 7">
        <text>D-mannitol 1-phosphate + NAD(+) = beta-D-fructose 6-phosphate + NADH + H(+)</text>
        <dbReference type="Rhea" id="RHEA:19661"/>
        <dbReference type="ChEBI" id="CHEBI:15378"/>
        <dbReference type="ChEBI" id="CHEBI:57540"/>
        <dbReference type="ChEBI" id="CHEBI:57634"/>
        <dbReference type="ChEBI" id="CHEBI:57945"/>
        <dbReference type="ChEBI" id="CHEBI:61381"/>
        <dbReference type="EC" id="1.1.1.17"/>
    </reaction>
</comment>
<dbReference type="InterPro" id="IPR023028">
    <property type="entry name" value="Mannitol_1_phos_5_DH"/>
</dbReference>
<dbReference type="Gene3D" id="3.40.50.720">
    <property type="entry name" value="NAD(P)-binding Rossmann-like Domain"/>
    <property type="match status" value="1"/>
</dbReference>
<evidence type="ECO:0000313" key="10">
    <source>
        <dbReference type="EMBL" id="AIG25378.1"/>
    </source>
</evidence>
<dbReference type="PANTHER" id="PTHR30524:SF0">
    <property type="entry name" value="ALTRONATE OXIDOREDUCTASE-RELATED"/>
    <property type="match status" value="1"/>
</dbReference>
<keyword evidence="11" id="KW-1185">Reference proteome</keyword>
<dbReference type="NCBIfam" id="NF002650">
    <property type="entry name" value="PRK02318.2-2"/>
    <property type="match status" value="1"/>
</dbReference>
<dbReference type="GO" id="GO:0019592">
    <property type="term" value="P:mannitol catabolic process"/>
    <property type="evidence" value="ECO:0007669"/>
    <property type="project" value="TreeGrafter"/>
</dbReference>
<dbReference type="KEGG" id="blr:BRLA_c010380"/>
<dbReference type="RefSeq" id="WP_003335095.1">
    <property type="nucleotide sequence ID" value="NZ_CP007806.1"/>
</dbReference>
<dbReference type="InterPro" id="IPR000669">
    <property type="entry name" value="Mannitol_DH"/>
</dbReference>
<dbReference type="GO" id="GO:0005829">
    <property type="term" value="C:cytosol"/>
    <property type="evidence" value="ECO:0007669"/>
    <property type="project" value="TreeGrafter"/>
</dbReference>
<feature type="domain" description="Mannitol dehydrogenase C-terminal" evidence="9">
    <location>
        <begin position="202"/>
        <end position="347"/>
    </location>
</feature>
<dbReference type="Pfam" id="PF01232">
    <property type="entry name" value="Mannitol_dh"/>
    <property type="match status" value="1"/>
</dbReference>
<dbReference type="SUPFAM" id="SSF48179">
    <property type="entry name" value="6-phosphogluconate dehydrogenase C-terminal domain-like"/>
    <property type="match status" value="1"/>
</dbReference>
<dbReference type="NCBIfam" id="NF002649">
    <property type="entry name" value="PRK02318.2-1"/>
    <property type="match status" value="1"/>
</dbReference>
<evidence type="ECO:0000313" key="11">
    <source>
        <dbReference type="Proteomes" id="UP000005850"/>
    </source>
</evidence>
<keyword evidence="5 7" id="KW-0520">NAD</keyword>
<keyword evidence="4 7" id="KW-0560">Oxidoreductase</keyword>
<dbReference type="PRINTS" id="PR00084">
    <property type="entry name" value="MTLDHDRGNASE"/>
</dbReference>
<dbReference type="Proteomes" id="UP000005850">
    <property type="component" value="Chromosome"/>
</dbReference>
<dbReference type="eggNOG" id="COG0246">
    <property type="taxonomic scope" value="Bacteria"/>
</dbReference>
<dbReference type="STRING" id="1042163.BRLA_c010380"/>
<dbReference type="InterPro" id="IPR013328">
    <property type="entry name" value="6PGD_dom2"/>
</dbReference>
<dbReference type="HAMAP" id="MF_00196">
    <property type="entry name" value="Mannitol_dehydrog"/>
    <property type="match status" value="1"/>
</dbReference>
<dbReference type="AlphaFoldDB" id="A0A075R2E4"/>
<feature type="binding site" evidence="7">
    <location>
        <begin position="3"/>
        <end position="14"/>
    </location>
    <ligand>
        <name>NAD(+)</name>
        <dbReference type="ChEBI" id="CHEBI:57540"/>
    </ligand>
</feature>